<evidence type="ECO:0000256" key="3">
    <source>
        <dbReference type="SAM" id="SignalP"/>
    </source>
</evidence>
<dbReference type="STRING" id="1284197.S8A4N3"/>
<reference evidence="4 5" key="1">
    <citation type="journal article" date="2013" name="PLoS Genet.">
        <title>Genomic mechanisms accounting for the adaptation to parasitism in nematode-trapping fungi.</title>
        <authorList>
            <person name="Meerupati T."/>
            <person name="Andersson K.M."/>
            <person name="Friman E."/>
            <person name="Kumar D."/>
            <person name="Tunlid A."/>
            <person name="Ahren D."/>
        </authorList>
    </citation>
    <scope>NUCLEOTIDE SEQUENCE [LARGE SCALE GENOMIC DNA]</scope>
    <source>
        <strain evidence="4 5">CBS 200.50</strain>
    </source>
</reference>
<evidence type="ECO:0000313" key="5">
    <source>
        <dbReference type="Proteomes" id="UP000015100"/>
    </source>
</evidence>
<dbReference type="OrthoDB" id="536881at2759"/>
<accession>S8A4N3</accession>
<dbReference type="Gene3D" id="1.20.5.510">
    <property type="entry name" value="Single helix bin"/>
    <property type="match status" value="1"/>
</dbReference>
<dbReference type="AlphaFoldDB" id="S8A4N3"/>
<dbReference type="Proteomes" id="UP000015100">
    <property type="component" value="Unassembled WGS sequence"/>
</dbReference>
<protein>
    <recommendedName>
        <fullName evidence="6">Receptor L-domain domain-containing protein</fullName>
    </recommendedName>
</protein>
<name>S8A4N3_DACHA</name>
<proteinExistence type="predicted"/>
<evidence type="ECO:0000256" key="1">
    <source>
        <dbReference type="SAM" id="MobiDB-lite"/>
    </source>
</evidence>
<dbReference type="EMBL" id="AQGS01000595">
    <property type="protein sequence ID" value="EPS37965.1"/>
    <property type="molecule type" value="Genomic_DNA"/>
</dbReference>
<sequence>MKLINFTDSRCSLIAFAAVSTLSQQALAQNDCGDLTNIQTAASSCVRAADVTISTSATFPTLNLANIRNIQGDFDVRGSNLQSVVANSLSSITGDFTIICSKLTELSIPKLSNLTGDLYFELSDSPFSDPTLALASISVDSDFSFVKSPNIQRISLNVSPAPPDGNRTLTIGELYALNTLQVTGVKFATVDISTAPLSTLPDVWLENANLIRLASLGALSNISISTKTLGSGIIISGIGSPVVQFIALTSLDGDFDFIQTETSSLLLPELQTIGRGLTISLNTNLASLSLPKITTITDLAVANNSALLDVSFDSLATVGTIAFLGNDYLTTIDLAAWFPRLSQVTRYIVVAGAFSNITFPDLQGGVGIKAPSITLTSSVEIDCDAIKSEAVSKQAVQDISNLQCSSGPKGSRPTVTETRPASSATGSTSNTTPSDVGSNEGSHKNVGAIAGGVVGGVVLLAIITLIIWYYRRRPAPVVPTGPGSTIPSHGKVGGIEDDIGGIEDGGHGAGGINTNTS</sequence>
<feature type="compositionally biased region" description="Polar residues" evidence="1">
    <location>
        <begin position="402"/>
        <end position="419"/>
    </location>
</feature>
<keyword evidence="5" id="KW-1185">Reference proteome</keyword>
<comment type="caution">
    <text evidence="4">The sequence shown here is derived from an EMBL/GenBank/DDBJ whole genome shotgun (WGS) entry which is preliminary data.</text>
</comment>
<keyword evidence="3" id="KW-0732">Signal</keyword>
<dbReference type="HOGENOM" id="CLU_526712_0_0_1"/>
<gene>
    <name evidence="4" type="ORF">H072_8325</name>
</gene>
<dbReference type="SUPFAM" id="SSF52058">
    <property type="entry name" value="L domain-like"/>
    <property type="match status" value="2"/>
</dbReference>
<feature type="transmembrane region" description="Helical" evidence="2">
    <location>
        <begin position="448"/>
        <end position="470"/>
    </location>
</feature>
<evidence type="ECO:0000256" key="2">
    <source>
        <dbReference type="SAM" id="Phobius"/>
    </source>
</evidence>
<feature type="region of interest" description="Disordered" evidence="1">
    <location>
        <begin position="402"/>
        <end position="440"/>
    </location>
</feature>
<feature type="chain" id="PRO_5004560296" description="Receptor L-domain domain-containing protein" evidence="3">
    <location>
        <begin position="29"/>
        <end position="517"/>
    </location>
</feature>
<keyword evidence="2" id="KW-1133">Transmembrane helix</keyword>
<evidence type="ECO:0008006" key="6">
    <source>
        <dbReference type="Google" id="ProtNLM"/>
    </source>
</evidence>
<feature type="compositionally biased region" description="Low complexity" evidence="1">
    <location>
        <begin position="420"/>
        <end position="434"/>
    </location>
</feature>
<evidence type="ECO:0000313" key="4">
    <source>
        <dbReference type="EMBL" id="EPS37965.1"/>
    </source>
</evidence>
<feature type="signal peptide" evidence="3">
    <location>
        <begin position="1"/>
        <end position="28"/>
    </location>
</feature>
<keyword evidence="2" id="KW-0472">Membrane</keyword>
<reference evidence="5" key="2">
    <citation type="submission" date="2013-04" db="EMBL/GenBank/DDBJ databases">
        <title>Genomic mechanisms accounting for the adaptation to parasitism in nematode-trapping fungi.</title>
        <authorList>
            <person name="Ahren D.G."/>
        </authorList>
    </citation>
    <scope>NUCLEOTIDE SEQUENCE [LARGE SCALE GENOMIC DNA]</scope>
    <source>
        <strain evidence="5">CBS 200.50</strain>
    </source>
</reference>
<dbReference type="OMA" id="NPKDYMS"/>
<keyword evidence="2" id="KW-0812">Transmembrane</keyword>
<organism evidence="4 5">
    <name type="scientific">Dactylellina haptotyla (strain CBS 200.50)</name>
    <name type="common">Nematode-trapping fungus</name>
    <name type="synonym">Monacrosporium haptotylum</name>
    <dbReference type="NCBI Taxonomy" id="1284197"/>
    <lineage>
        <taxon>Eukaryota</taxon>
        <taxon>Fungi</taxon>
        <taxon>Dikarya</taxon>
        <taxon>Ascomycota</taxon>
        <taxon>Pezizomycotina</taxon>
        <taxon>Orbiliomycetes</taxon>
        <taxon>Orbiliales</taxon>
        <taxon>Orbiliaceae</taxon>
        <taxon>Dactylellina</taxon>
    </lineage>
</organism>